<feature type="chain" id="PRO_5043944036" evidence="1">
    <location>
        <begin position="17"/>
        <end position="165"/>
    </location>
</feature>
<name>A0AAV5UXF6_9BILA</name>
<dbReference type="Proteomes" id="UP001432322">
    <property type="component" value="Unassembled WGS sequence"/>
</dbReference>
<feature type="signal peptide" evidence="1">
    <location>
        <begin position="1"/>
        <end position="16"/>
    </location>
</feature>
<keyword evidence="3" id="KW-1185">Reference proteome</keyword>
<protein>
    <submittedName>
        <fullName evidence="2">Uncharacterized protein</fullName>
    </submittedName>
</protein>
<evidence type="ECO:0000313" key="2">
    <source>
        <dbReference type="EMBL" id="GMT11267.1"/>
    </source>
</evidence>
<evidence type="ECO:0000256" key="1">
    <source>
        <dbReference type="SAM" id="SignalP"/>
    </source>
</evidence>
<organism evidence="2 3">
    <name type="scientific">Pristionchus fissidentatus</name>
    <dbReference type="NCBI Taxonomy" id="1538716"/>
    <lineage>
        <taxon>Eukaryota</taxon>
        <taxon>Metazoa</taxon>
        <taxon>Ecdysozoa</taxon>
        <taxon>Nematoda</taxon>
        <taxon>Chromadorea</taxon>
        <taxon>Rhabditida</taxon>
        <taxon>Rhabditina</taxon>
        <taxon>Diplogasteromorpha</taxon>
        <taxon>Diplogasteroidea</taxon>
        <taxon>Neodiplogasteridae</taxon>
        <taxon>Pristionchus</taxon>
    </lineage>
</organism>
<dbReference type="AlphaFoldDB" id="A0AAV5UXF6"/>
<evidence type="ECO:0000313" key="3">
    <source>
        <dbReference type="Proteomes" id="UP001432322"/>
    </source>
</evidence>
<keyword evidence="1" id="KW-0732">Signal</keyword>
<sequence length="165" mass="18613">KMVGFLLMLLPIVVLSAPTERELEEKKAEMRDYIIFRFAVQACEVPSECQDKVMYSLNERIPPHCDTARSDLLNCLKREIHSHRAASDFPLELDSICCSFESAGPLCPEVCKTSLRTISLTPLQIHNNIVAHCSSSAFTGDTKIRQCIETARHIHSHKKECTKTP</sequence>
<accession>A0AAV5UXF6</accession>
<dbReference type="EMBL" id="BTSY01000001">
    <property type="protein sequence ID" value="GMT11267.1"/>
    <property type="molecule type" value="Genomic_DNA"/>
</dbReference>
<gene>
    <name evidence="2" type="ORF">PFISCL1PPCAC_2564</name>
</gene>
<reference evidence="2" key="1">
    <citation type="submission" date="2023-10" db="EMBL/GenBank/DDBJ databases">
        <title>Genome assembly of Pristionchus species.</title>
        <authorList>
            <person name="Yoshida K."/>
            <person name="Sommer R.J."/>
        </authorList>
    </citation>
    <scope>NUCLEOTIDE SEQUENCE</scope>
    <source>
        <strain evidence="2">RS5133</strain>
    </source>
</reference>
<feature type="non-terminal residue" evidence="2">
    <location>
        <position position="1"/>
    </location>
</feature>
<comment type="caution">
    <text evidence="2">The sequence shown here is derived from an EMBL/GenBank/DDBJ whole genome shotgun (WGS) entry which is preliminary data.</text>
</comment>
<proteinExistence type="predicted"/>